<comment type="caution">
    <text evidence="1">The sequence shown here is derived from an EMBL/GenBank/DDBJ whole genome shotgun (WGS) entry which is preliminary data.</text>
</comment>
<reference evidence="1 2" key="1">
    <citation type="submission" date="2018-08" db="EMBL/GenBank/DDBJ databases">
        <title>Mucilaginibacter sp. MYSH2.</title>
        <authorList>
            <person name="Seo T."/>
        </authorList>
    </citation>
    <scope>NUCLEOTIDE SEQUENCE [LARGE SCALE GENOMIC DNA]</scope>
    <source>
        <strain evidence="1 2">MYSH2</strain>
    </source>
</reference>
<protein>
    <submittedName>
        <fullName evidence="1">Uncharacterized protein</fullName>
    </submittedName>
</protein>
<accession>A0A372NU92</accession>
<keyword evidence="2" id="KW-1185">Reference proteome</keyword>
<evidence type="ECO:0000313" key="2">
    <source>
        <dbReference type="Proteomes" id="UP000264217"/>
    </source>
</evidence>
<dbReference type="Proteomes" id="UP000264217">
    <property type="component" value="Unassembled WGS sequence"/>
</dbReference>
<gene>
    <name evidence="1" type="ORF">D0C36_14290</name>
</gene>
<evidence type="ECO:0000313" key="1">
    <source>
        <dbReference type="EMBL" id="RFZ92584.1"/>
    </source>
</evidence>
<proteinExistence type="predicted"/>
<name>A0A372NU92_9SPHI</name>
<dbReference type="AlphaFoldDB" id="A0A372NU92"/>
<dbReference type="EMBL" id="QWDC01000002">
    <property type="protein sequence ID" value="RFZ92584.1"/>
    <property type="molecule type" value="Genomic_DNA"/>
</dbReference>
<organism evidence="1 2">
    <name type="scientific">Mucilaginibacter conchicola</name>
    <dbReference type="NCBI Taxonomy" id="2303333"/>
    <lineage>
        <taxon>Bacteria</taxon>
        <taxon>Pseudomonadati</taxon>
        <taxon>Bacteroidota</taxon>
        <taxon>Sphingobacteriia</taxon>
        <taxon>Sphingobacteriales</taxon>
        <taxon>Sphingobacteriaceae</taxon>
        <taxon>Mucilaginibacter</taxon>
    </lineage>
</organism>
<sequence length="185" mass="21787">MIDKRARELKKNGVTIQVQYYVDCVGYFQTFKPGSCNIFDIRYLFWKSKGINFAQRFDNCHTYKPVEIKENLIDKIADNLSEIKKAEIKYPQYVIVGERKNDTISLMVDHSCHYIFNIFTGNEKIDKDIDDYALETKELNDYSGNAKNEPQKRHNDNYEINQRSILVELKNMAEKITDRINKKAP</sequence>